<organism evidence="1 2">
    <name type="scientific">Corynebacterium vitaeruminis DSM 20294</name>
    <dbReference type="NCBI Taxonomy" id="1224164"/>
    <lineage>
        <taxon>Bacteria</taxon>
        <taxon>Bacillati</taxon>
        <taxon>Actinomycetota</taxon>
        <taxon>Actinomycetes</taxon>
        <taxon>Mycobacteriales</taxon>
        <taxon>Corynebacteriaceae</taxon>
        <taxon>Corynebacterium</taxon>
    </lineage>
</organism>
<dbReference type="Proteomes" id="UP000019222">
    <property type="component" value="Chromosome"/>
</dbReference>
<dbReference type="KEGG" id="cvt:B843_01280"/>
<proteinExistence type="predicted"/>
<dbReference type="EMBL" id="CP004353">
    <property type="protein sequence ID" value="AHI21652.1"/>
    <property type="molecule type" value="Genomic_DNA"/>
</dbReference>
<evidence type="ECO:0000313" key="2">
    <source>
        <dbReference type="Proteomes" id="UP000019222"/>
    </source>
</evidence>
<dbReference type="PATRIC" id="fig|1224164.3.peg.248"/>
<dbReference type="AlphaFoldDB" id="W5XXF9"/>
<evidence type="ECO:0008006" key="3">
    <source>
        <dbReference type="Google" id="ProtNLM"/>
    </source>
</evidence>
<dbReference type="STRING" id="1224164.B843_01280"/>
<protein>
    <recommendedName>
        <fullName evidence="3">Nucleotidyltransferase</fullName>
    </recommendedName>
</protein>
<dbReference type="eggNOG" id="COG4849">
    <property type="taxonomic scope" value="Bacteria"/>
</dbReference>
<keyword evidence="2" id="KW-1185">Reference proteome</keyword>
<name>W5XXF9_9CORY</name>
<dbReference type="InterPro" id="IPR014513">
    <property type="entry name" value="UCP021525"/>
</dbReference>
<dbReference type="HOGENOM" id="CLU_069344_0_1_11"/>
<evidence type="ECO:0000313" key="1">
    <source>
        <dbReference type="EMBL" id="AHI21652.1"/>
    </source>
</evidence>
<gene>
    <name evidence="1" type="ORF">B843_01280</name>
</gene>
<dbReference type="RefSeq" id="WP_025251723.1">
    <property type="nucleotide sequence ID" value="NZ_CP004353.1"/>
</dbReference>
<dbReference type="PIRSF" id="PIRSF021525">
    <property type="entry name" value="UCP021525"/>
    <property type="match status" value="1"/>
</dbReference>
<accession>W5XXF9</accession>
<sequence length="267" mass="29810">MDSENHDLVFVMQRLCEVVDSSRLLLVGARCRDIHQQLIMGEPAARATRDIDLAFGVESWAEFERLKEAFPAPGHGWQSISVEGLLVDILPFGEIEYPPGEVLSEDGFRLNVSGMKEVFAAAQPIGLDNETTVLLPTVPGLAALKLHAWLDRKERGIYKDANDIALIFTWYEESRDRLWEKYPMAEPDEYLGDESAMAALLAGYEVGKLLGEKETKALLSRFADGREAGRRLFADKLGALSGTSIPFTERQLQVEALIRGMERALEE</sequence>
<reference evidence="1 2" key="1">
    <citation type="submission" date="2013-02" db="EMBL/GenBank/DDBJ databases">
        <title>The complete genome sequence of Corynebacterium vitaeruminis DSM 20294.</title>
        <authorList>
            <person name="Ruckert C."/>
            <person name="Albersmeier A."/>
            <person name="Kalinowski J."/>
        </authorList>
    </citation>
    <scope>NUCLEOTIDE SEQUENCE [LARGE SCALE GENOMIC DNA]</scope>
    <source>
        <strain evidence="2">ATCC 10234</strain>
    </source>
</reference>